<dbReference type="SUPFAM" id="SSF52200">
    <property type="entry name" value="Toll/Interleukin receptor TIR domain"/>
    <property type="match status" value="1"/>
</dbReference>
<dbReference type="InterPro" id="IPR036390">
    <property type="entry name" value="WH_DNA-bd_sf"/>
</dbReference>
<dbReference type="SMART" id="SM00255">
    <property type="entry name" value="TIR"/>
    <property type="match status" value="1"/>
</dbReference>
<keyword evidence="3" id="KW-0520">NAD</keyword>
<evidence type="ECO:0000313" key="6">
    <source>
        <dbReference type="EMBL" id="CAJ1971313.1"/>
    </source>
</evidence>
<dbReference type="InterPro" id="IPR058546">
    <property type="entry name" value="RPS4B/Roq1-like_LRR"/>
</dbReference>
<dbReference type="Gene3D" id="3.80.10.10">
    <property type="entry name" value="Ribonuclease Inhibitor"/>
    <property type="match status" value="2"/>
</dbReference>
<dbReference type="GO" id="GO:0043531">
    <property type="term" value="F:ADP binding"/>
    <property type="evidence" value="ECO:0007669"/>
    <property type="project" value="InterPro"/>
</dbReference>
<dbReference type="PANTHER" id="PTHR11017:SF587">
    <property type="entry name" value="NB-ARC DOMAIN PROTEIN"/>
    <property type="match status" value="1"/>
</dbReference>
<keyword evidence="1" id="KW-0677">Repeat</keyword>
<sequence>MGRNEIESHGLTYDVFISFRGEDTRHKFIGHLRKELFRRGINAFLDDKHLELGLELLPALSKAIQESRIFILVFSPNYASSTWCLDELRRILQLSKTRGNKNLVFPIFYHVDPLDVQHQRNSYKEHMMEHEQRFGTESQKVRDWRSALSEVCNLVRDPKIEEGSEIDLIENIVKKVYENITLEPLDIGRKTVGLGPRIEELKSLIDMNLDDNSVRMLGVHGFGGVGKTELAKALYDEIVQNFDAACFLADVREKSNKINGLEDLQKTLLSELFKETKIELGSTSEGIYEIKHRLRRVKVLLVFLDIACFFKGEKKEYVKRILEEFGSTSSINVLCDKSLLTIEDDCLKMHDLIQDMGREIVRQEAPNYPGKRSRLWDCEDVREILTEDSGSKKIQGIMFDPPQREDVNWSGNAFEKMKWLRILIIRNTTFSPKPEHLPNHLRVLDWEEYPSKSFQSRFHPKKIIVFNMPRSHLTLEGPFKKFSCLTNMDFSYNQSITEFPDVSQVQNLRELRLDHCRNLIAIHYSIGFLKRLVHLSASECSKLSNFPRRMFLPSLEVLDLNLCASIEHFPKIMQEMTKPLKIYMINTGIQELPESIGNLIGLVYIDISNSRKLQYLPSSLFMLPNVVSFKIEGCSQLRESFGSFIQTLSEANVCPAVRALNLGNGNLSDKDLEILRYFPKLEDLIASDNNFTCLPTCLEKCVDLISLDLSQCRKLKKIPKCTKLRILDVNRCYDLEEISELPSTIQKVDARYCYRLSEGTSNMLWSQVGKGIQRIEVVMPFRTEFPEWFHFVGNGGNPHFEARRKFPNIALAMVFHFQDESERDKFARHRLVDLQLHINGRFVTRKGYHNFRIEAEHVLICDLRVLFSDKEWLGLDALLEQEWNLVQVSYQATSSLRLCRWGVFVYEEGTNMEDVQFNCPDPKYSEEMSLPIVPVKDPMEKYIMMIGNLGLDESFKRTLKEWLDNKEKGGFEDENMPIVLGELKKLSEDAEDALNSKGSALGDPKSSLRWLLDKIKDDDGKPNVFFKGDLALIRLKDPVTLKKDNVGEASTSGHQGSNSEKEQDYDPLLEKIMFGYFYDGMTDGLLEAKNSFPSLEIVETMNAALNKGNRIILSPEGEEKIPSVENRTYTSGIFGGLMEAKLRFPSLDIWATLNTVASRRDIHINLVVPHIDWTNVIPPDPLSLVMKRQCSESETESRHLKKLKEEHEALRMRFVQLEDEKANAASDNGDSETWKDRYDELIQRLNSQSDEFVSKKLDCSDDLESPSTSTEKHRDNGCKCVTKYEKMSGALKGRAEELRRLYDAGIEGFQNSEEFQDLVSAVYMNGLGDGVLEAQAISIALRRKML</sequence>
<dbReference type="Pfam" id="PF01582">
    <property type="entry name" value="TIR"/>
    <property type="match status" value="1"/>
</dbReference>
<dbReference type="Gene3D" id="3.40.50.10140">
    <property type="entry name" value="Toll/interleukin-1 receptor homology (TIR) domain"/>
    <property type="match status" value="1"/>
</dbReference>
<feature type="domain" description="TIR" evidence="5">
    <location>
        <begin position="11"/>
        <end position="180"/>
    </location>
</feature>
<dbReference type="InterPro" id="IPR058192">
    <property type="entry name" value="WHD_ROQ1-like"/>
</dbReference>
<protein>
    <recommendedName>
        <fullName evidence="5">TIR domain-containing protein</fullName>
    </recommendedName>
</protein>
<dbReference type="FunFam" id="3.40.50.10140:FF:000007">
    <property type="entry name" value="Disease resistance protein (TIR-NBS-LRR class)"/>
    <property type="match status" value="1"/>
</dbReference>
<evidence type="ECO:0000256" key="3">
    <source>
        <dbReference type="ARBA" id="ARBA00023027"/>
    </source>
</evidence>
<gene>
    <name evidence="6" type="ORF">AYBTSS11_LOCUS23313</name>
</gene>
<organism evidence="6 7">
    <name type="scientific">Sphenostylis stenocarpa</name>
    <dbReference type="NCBI Taxonomy" id="92480"/>
    <lineage>
        <taxon>Eukaryota</taxon>
        <taxon>Viridiplantae</taxon>
        <taxon>Streptophyta</taxon>
        <taxon>Embryophyta</taxon>
        <taxon>Tracheophyta</taxon>
        <taxon>Spermatophyta</taxon>
        <taxon>Magnoliopsida</taxon>
        <taxon>eudicotyledons</taxon>
        <taxon>Gunneridae</taxon>
        <taxon>Pentapetalae</taxon>
        <taxon>rosids</taxon>
        <taxon>fabids</taxon>
        <taxon>Fabales</taxon>
        <taxon>Fabaceae</taxon>
        <taxon>Papilionoideae</taxon>
        <taxon>50 kb inversion clade</taxon>
        <taxon>NPAAA clade</taxon>
        <taxon>indigoferoid/millettioid clade</taxon>
        <taxon>Phaseoleae</taxon>
        <taxon>Sphenostylis</taxon>
    </lineage>
</organism>
<dbReference type="SUPFAM" id="SSF46785">
    <property type="entry name" value="Winged helix' DNA-binding domain"/>
    <property type="match status" value="1"/>
</dbReference>
<feature type="coiled-coil region" evidence="4">
    <location>
        <begin position="1193"/>
        <end position="1251"/>
    </location>
</feature>
<dbReference type="SUPFAM" id="SSF52540">
    <property type="entry name" value="P-loop containing nucleoside triphosphate hydrolases"/>
    <property type="match status" value="1"/>
</dbReference>
<accession>A0AA86SZ03</accession>
<evidence type="ECO:0000256" key="2">
    <source>
        <dbReference type="ARBA" id="ARBA00022821"/>
    </source>
</evidence>
<dbReference type="Gene3D" id="3.40.50.300">
    <property type="entry name" value="P-loop containing nucleotide triphosphate hydrolases"/>
    <property type="match status" value="1"/>
</dbReference>
<dbReference type="Proteomes" id="UP001189624">
    <property type="component" value="Chromosome 8"/>
</dbReference>
<evidence type="ECO:0000259" key="5">
    <source>
        <dbReference type="PROSITE" id="PS50104"/>
    </source>
</evidence>
<keyword evidence="2" id="KW-0611">Plant defense</keyword>
<dbReference type="InterPro" id="IPR044974">
    <property type="entry name" value="Disease_R_plants"/>
</dbReference>
<dbReference type="GO" id="GO:0006952">
    <property type="term" value="P:defense response"/>
    <property type="evidence" value="ECO:0007669"/>
    <property type="project" value="UniProtKB-KW"/>
</dbReference>
<dbReference type="PANTHER" id="PTHR11017">
    <property type="entry name" value="LEUCINE-RICH REPEAT-CONTAINING PROTEIN"/>
    <property type="match status" value="1"/>
</dbReference>
<proteinExistence type="predicted"/>
<dbReference type="Pfam" id="PF23286">
    <property type="entry name" value="LRR_13"/>
    <property type="match status" value="1"/>
</dbReference>
<dbReference type="EMBL" id="OY731405">
    <property type="protein sequence ID" value="CAJ1971313.1"/>
    <property type="molecule type" value="Genomic_DNA"/>
</dbReference>
<keyword evidence="7" id="KW-1185">Reference proteome</keyword>
<dbReference type="PRINTS" id="PR00364">
    <property type="entry name" value="DISEASERSIST"/>
</dbReference>
<reference evidence="6" key="1">
    <citation type="submission" date="2023-10" db="EMBL/GenBank/DDBJ databases">
        <authorList>
            <person name="Domelevo Entfellner J.-B."/>
        </authorList>
    </citation>
    <scope>NUCLEOTIDE SEQUENCE</scope>
</reference>
<dbReference type="InterPro" id="IPR027417">
    <property type="entry name" value="P-loop_NTPase"/>
</dbReference>
<dbReference type="Gramene" id="rna-AYBTSS11_LOCUS23313">
    <property type="protein sequence ID" value="CAJ1971313.1"/>
    <property type="gene ID" value="gene-AYBTSS11_LOCUS23313"/>
</dbReference>
<evidence type="ECO:0000313" key="7">
    <source>
        <dbReference type="Proteomes" id="UP001189624"/>
    </source>
</evidence>
<dbReference type="PROSITE" id="PS50104">
    <property type="entry name" value="TIR"/>
    <property type="match status" value="1"/>
</dbReference>
<dbReference type="InterPro" id="IPR000157">
    <property type="entry name" value="TIR_dom"/>
</dbReference>
<name>A0AA86SZ03_9FABA</name>
<evidence type="ECO:0000256" key="4">
    <source>
        <dbReference type="SAM" id="Coils"/>
    </source>
</evidence>
<dbReference type="InterPro" id="IPR035897">
    <property type="entry name" value="Toll_tir_struct_dom_sf"/>
</dbReference>
<dbReference type="GO" id="GO:0007165">
    <property type="term" value="P:signal transduction"/>
    <property type="evidence" value="ECO:0007669"/>
    <property type="project" value="InterPro"/>
</dbReference>
<keyword evidence="4" id="KW-0175">Coiled coil</keyword>
<dbReference type="InterPro" id="IPR032675">
    <property type="entry name" value="LRR_dom_sf"/>
</dbReference>
<evidence type="ECO:0000256" key="1">
    <source>
        <dbReference type="ARBA" id="ARBA00022737"/>
    </source>
</evidence>
<dbReference type="SUPFAM" id="SSF52058">
    <property type="entry name" value="L domain-like"/>
    <property type="match status" value="1"/>
</dbReference>
<dbReference type="Pfam" id="PF23282">
    <property type="entry name" value="WHD_ROQ1"/>
    <property type="match status" value="1"/>
</dbReference>